<protein>
    <submittedName>
        <fullName evidence="3">Nuclease HARBI1</fullName>
    </submittedName>
</protein>
<reference evidence="3" key="1">
    <citation type="submission" date="2016-06" db="UniProtKB">
        <authorList>
            <consortium name="WormBaseParasite"/>
        </authorList>
    </citation>
    <scope>IDENTIFICATION</scope>
</reference>
<accession>A0A183HWM6</accession>
<dbReference type="PANTHER" id="PTHR10974:SF75">
    <property type="entry name" value="SULFATASE DOMAIN-CONTAINING PROTEIN"/>
    <property type="match status" value="1"/>
</dbReference>
<evidence type="ECO:0000313" key="2">
    <source>
        <dbReference type="Proteomes" id="UP000267606"/>
    </source>
</evidence>
<dbReference type="WBParaSite" id="OFLC_0001188801-mRNA-1">
    <property type="protein sequence ID" value="OFLC_0001188801-mRNA-1"/>
    <property type="gene ID" value="OFLC_0001188801"/>
</dbReference>
<name>A0A183HWM6_9BILA</name>
<organism evidence="3">
    <name type="scientific">Onchocerca flexuosa</name>
    <dbReference type="NCBI Taxonomy" id="387005"/>
    <lineage>
        <taxon>Eukaryota</taxon>
        <taxon>Metazoa</taxon>
        <taxon>Ecdysozoa</taxon>
        <taxon>Nematoda</taxon>
        <taxon>Chromadorea</taxon>
        <taxon>Rhabditida</taxon>
        <taxon>Spirurina</taxon>
        <taxon>Spiruromorpha</taxon>
        <taxon>Filarioidea</taxon>
        <taxon>Onchocercidae</taxon>
        <taxon>Onchocerca</taxon>
    </lineage>
</organism>
<sequence>NGVKRNETVIYDFVDQNYASIIAEDWVGAFNWPNCKGYGDPPTDHYGGPLILRSTGDLSRKDENDFNNHFYKGECHERYHKLISFVSKFLNEYKGISKFVMIWLSMIAHDTANGLYRTDK</sequence>
<reference evidence="1 2" key="2">
    <citation type="submission" date="2018-11" db="EMBL/GenBank/DDBJ databases">
        <authorList>
            <consortium name="Pathogen Informatics"/>
        </authorList>
    </citation>
    <scope>NUCLEOTIDE SEQUENCE [LARGE SCALE GENOMIC DNA]</scope>
</reference>
<dbReference type="PANTHER" id="PTHR10974">
    <property type="entry name" value="FI08016P-RELATED"/>
    <property type="match status" value="1"/>
</dbReference>
<dbReference type="Pfam" id="PF02995">
    <property type="entry name" value="DUF229"/>
    <property type="match status" value="1"/>
</dbReference>
<dbReference type="AlphaFoldDB" id="A0A183HWM6"/>
<dbReference type="GO" id="GO:0005615">
    <property type="term" value="C:extracellular space"/>
    <property type="evidence" value="ECO:0007669"/>
    <property type="project" value="TreeGrafter"/>
</dbReference>
<evidence type="ECO:0000313" key="1">
    <source>
        <dbReference type="EMBL" id="VDO80141.1"/>
    </source>
</evidence>
<keyword evidence="2" id="KW-1185">Reference proteome</keyword>
<gene>
    <name evidence="1" type="ORF">OFLC_LOCUS11891</name>
</gene>
<dbReference type="STRING" id="387005.A0A183HWM6"/>
<dbReference type="EMBL" id="UZAJ01017776">
    <property type="protein sequence ID" value="VDO80141.1"/>
    <property type="molecule type" value="Genomic_DNA"/>
</dbReference>
<dbReference type="Proteomes" id="UP000267606">
    <property type="component" value="Unassembled WGS sequence"/>
</dbReference>
<proteinExistence type="predicted"/>
<dbReference type="InterPro" id="IPR004245">
    <property type="entry name" value="DUF229"/>
</dbReference>
<evidence type="ECO:0000313" key="3">
    <source>
        <dbReference type="WBParaSite" id="OFLC_0001188801-mRNA-1"/>
    </source>
</evidence>